<comment type="caution">
    <text evidence="2">The sequence shown here is derived from an EMBL/GenBank/DDBJ whole genome shotgun (WGS) entry which is preliminary data.</text>
</comment>
<dbReference type="PANTHER" id="PTHR33624">
    <property type="entry name" value="SIGMA FACTOR BINDING PROTEIN 1, CHLOROPLASTIC"/>
    <property type="match status" value="1"/>
</dbReference>
<sequence length="122" mass="13683">MDTRMDKPTKNYGKRRDNKKLKVVYISSPIKVKTSVSRFRSLVQELTGRDSDITRYNVGCFDTIAPTTNTRGGSSSSLDRGVKSKPVEFTQEGVFTGSDSCFDNVLSSDMFDQLDDIFQYTG</sequence>
<dbReference type="EMBL" id="JAUHHV010000005">
    <property type="protein sequence ID" value="KAK1425352.1"/>
    <property type="molecule type" value="Genomic_DNA"/>
</dbReference>
<dbReference type="Pfam" id="PF05678">
    <property type="entry name" value="VQ"/>
    <property type="match status" value="1"/>
</dbReference>
<evidence type="ECO:0000259" key="1">
    <source>
        <dbReference type="Pfam" id="PF05678"/>
    </source>
</evidence>
<name>A0AAD8KS59_TARER</name>
<dbReference type="AlphaFoldDB" id="A0AAD8KS59"/>
<keyword evidence="3" id="KW-1185">Reference proteome</keyword>
<proteinExistence type="predicted"/>
<feature type="domain" description="VQ" evidence="1">
    <location>
        <begin position="26"/>
        <end position="52"/>
    </location>
</feature>
<dbReference type="Proteomes" id="UP001229421">
    <property type="component" value="Unassembled WGS sequence"/>
</dbReference>
<reference evidence="2" key="1">
    <citation type="journal article" date="2023" name="bioRxiv">
        <title>Improved chromosome-level genome assembly for marigold (Tagetes erecta).</title>
        <authorList>
            <person name="Jiang F."/>
            <person name="Yuan L."/>
            <person name="Wang S."/>
            <person name="Wang H."/>
            <person name="Xu D."/>
            <person name="Wang A."/>
            <person name="Fan W."/>
        </authorList>
    </citation>
    <scope>NUCLEOTIDE SEQUENCE</scope>
    <source>
        <strain evidence="2">WSJ</strain>
        <tissue evidence="2">Leaf</tissue>
    </source>
</reference>
<gene>
    <name evidence="2" type="ORF">QVD17_20703</name>
</gene>
<dbReference type="InterPro" id="IPR039335">
    <property type="entry name" value="SIB1/2"/>
</dbReference>
<evidence type="ECO:0000313" key="2">
    <source>
        <dbReference type="EMBL" id="KAK1425352.1"/>
    </source>
</evidence>
<dbReference type="InterPro" id="IPR008889">
    <property type="entry name" value="VQ"/>
</dbReference>
<protein>
    <recommendedName>
        <fullName evidence="1">VQ domain-containing protein</fullName>
    </recommendedName>
</protein>
<evidence type="ECO:0000313" key="3">
    <source>
        <dbReference type="Proteomes" id="UP001229421"/>
    </source>
</evidence>
<accession>A0AAD8KS59</accession>
<dbReference type="PANTHER" id="PTHR33624:SF31">
    <property type="entry name" value="SIGMA FACTOR BINDING PROTEIN 1, CHLOROPLASTIC-LIKE"/>
    <property type="match status" value="1"/>
</dbReference>
<organism evidence="2 3">
    <name type="scientific">Tagetes erecta</name>
    <name type="common">African marigold</name>
    <dbReference type="NCBI Taxonomy" id="13708"/>
    <lineage>
        <taxon>Eukaryota</taxon>
        <taxon>Viridiplantae</taxon>
        <taxon>Streptophyta</taxon>
        <taxon>Embryophyta</taxon>
        <taxon>Tracheophyta</taxon>
        <taxon>Spermatophyta</taxon>
        <taxon>Magnoliopsida</taxon>
        <taxon>eudicotyledons</taxon>
        <taxon>Gunneridae</taxon>
        <taxon>Pentapetalae</taxon>
        <taxon>asterids</taxon>
        <taxon>campanulids</taxon>
        <taxon>Asterales</taxon>
        <taxon>Asteraceae</taxon>
        <taxon>Asteroideae</taxon>
        <taxon>Heliantheae alliance</taxon>
        <taxon>Tageteae</taxon>
        <taxon>Tagetes</taxon>
    </lineage>
</organism>